<evidence type="ECO:0000256" key="11">
    <source>
        <dbReference type="ARBA" id="ARBA00023145"/>
    </source>
</evidence>
<keyword evidence="9 13" id="KW-0862">Zinc</keyword>
<dbReference type="PANTHER" id="PTHR37016:SF3">
    <property type="entry name" value="NEUTRAL PROTEASE 2-RELATED"/>
    <property type="match status" value="1"/>
</dbReference>
<dbReference type="GO" id="GO:0004222">
    <property type="term" value="F:metalloendopeptidase activity"/>
    <property type="evidence" value="ECO:0007669"/>
    <property type="project" value="InterPro"/>
</dbReference>
<sequence>MLNFHLELKDLDRQIRKRCPDPNYQGEGPVLQSLPLLLGTPNFDAALEMELKNIEDGMDTEAYVIVSNTGDTELDVLQPGAVLESEQSFISQMRMIKNENEQCNLTLPWTRLDSFTGEYYTDQDWLKLKPGQTHTARFDAATIFDLSKGGDFSFMIDTTMIAKYLGKYLISLHVTSSTLELKNVDGVRAARAMNATQARNVGQSDANIMKRLGIQKNPDCGRLRSAKLNGALAWAARMAADGAIIALGIEGFQVYNDKFAQFFHAYENEARCYVANRLMDVAKELRIHGRYAQSWVQCDDLYQRCNTGHFYTYRHPDTPNIIQICPRMYRLKHYEKECFQESWASALLHQALQLPLAGTAACQQIVNGFPEATILTWNEAKRNADTYVWFAQSAQASTSGHLPKVDVKITSTGNTAIRASITNTGEYDLSIKKLNSLFDSRNVRKIDVNATADGTPLVFEGSSVVPSHRTDAGSWLQIAKGDVFVTEFDAADLYDLSPGGNYTVKAEGTAFIEPPTAYTDLQLNYSSNTLYIQVDGAEAAKSQAAGLSATGRLVTRAEIGADCSDEQRGKLRQALHYCRLMAWSGARGAEDADERFFYYFHTFERVVRDHVRCKFLAVAEECQERPGKSWLTCLDSQLQCQYDTLAVTNHRTGLITLCDRGWQLRLVYTNVCHDLDLATTLIHEMTHVNGLHGSATDDIYRHDKWPKCKDLDWFRSVNNAETYASFAQSMYLRCDHPY</sequence>
<dbReference type="InterPro" id="IPR001384">
    <property type="entry name" value="Peptidase_M35"/>
</dbReference>
<keyword evidence="10" id="KW-0482">Metalloprotease</keyword>
<dbReference type="GO" id="GO:0006508">
    <property type="term" value="P:proteolysis"/>
    <property type="evidence" value="ECO:0007669"/>
    <property type="project" value="UniProtKB-KW"/>
</dbReference>
<dbReference type="Pfam" id="PF02102">
    <property type="entry name" value="Peptidase_M35"/>
    <property type="match status" value="2"/>
</dbReference>
<dbReference type="PANTHER" id="PTHR37016">
    <property type="match status" value="1"/>
</dbReference>
<evidence type="ECO:0000313" key="14">
    <source>
        <dbReference type="EMBL" id="KKY19108.1"/>
    </source>
</evidence>
<evidence type="ECO:0000256" key="4">
    <source>
        <dbReference type="ARBA" id="ARBA00022670"/>
    </source>
</evidence>
<proteinExistence type="inferred from homology"/>
<comment type="cofactor">
    <cofactor evidence="13">
        <name>Zn(2+)</name>
        <dbReference type="ChEBI" id="CHEBI:29105"/>
    </cofactor>
    <text evidence="13">Binds 1 zinc ion per subunit.</text>
</comment>
<evidence type="ECO:0000313" key="15">
    <source>
        <dbReference type="Proteomes" id="UP000034182"/>
    </source>
</evidence>
<evidence type="ECO:0000256" key="13">
    <source>
        <dbReference type="PIRSR" id="PIRSR601384-2"/>
    </source>
</evidence>
<evidence type="ECO:0000256" key="3">
    <source>
        <dbReference type="ARBA" id="ARBA00012431"/>
    </source>
</evidence>
<dbReference type="CDD" id="cd11008">
    <property type="entry name" value="M35_deuterolysin_like"/>
    <property type="match status" value="1"/>
</dbReference>
<keyword evidence="4 14" id="KW-0645">Protease</keyword>
<keyword evidence="7" id="KW-0732">Signal</keyword>
<gene>
    <name evidence="14" type="ORF">UCDDS831_g05740</name>
</gene>
<dbReference type="SUPFAM" id="SSF55486">
    <property type="entry name" value="Metalloproteases ('zincins'), catalytic domain"/>
    <property type="match status" value="2"/>
</dbReference>
<organism evidence="14 15">
    <name type="scientific">Diplodia seriata</name>
    <dbReference type="NCBI Taxonomy" id="420778"/>
    <lineage>
        <taxon>Eukaryota</taxon>
        <taxon>Fungi</taxon>
        <taxon>Dikarya</taxon>
        <taxon>Ascomycota</taxon>
        <taxon>Pezizomycotina</taxon>
        <taxon>Dothideomycetes</taxon>
        <taxon>Dothideomycetes incertae sedis</taxon>
        <taxon>Botryosphaeriales</taxon>
        <taxon>Botryosphaeriaceae</taxon>
        <taxon>Diplodia</taxon>
    </lineage>
</organism>
<protein>
    <recommendedName>
        <fullName evidence="3">deuterolysin</fullName>
        <ecNumber evidence="3">3.4.24.39</ecNumber>
    </recommendedName>
</protein>
<keyword evidence="8" id="KW-0378">Hydrolase</keyword>
<reference evidence="14 15" key="1">
    <citation type="submission" date="2015-03" db="EMBL/GenBank/DDBJ databases">
        <authorList>
            <person name="Morales-Cruz A."/>
            <person name="Amrine K.C."/>
            <person name="Cantu D."/>
        </authorList>
    </citation>
    <scope>NUCLEOTIDE SEQUENCE [LARGE SCALE GENOMIC DNA]</scope>
    <source>
        <strain evidence="14">DS831</strain>
    </source>
</reference>
<reference evidence="14 15" key="2">
    <citation type="submission" date="2015-05" db="EMBL/GenBank/DDBJ databases">
        <title>Distinctive expansion of gene families associated with plant cell wall degradation and secondary metabolism in the genomes of grapevine trunk pathogens.</title>
        <authorList>
            <person name="Lawrence D.P."/>
            <person name="Travadon R."/>
            <person name="Rolshausen P.E."/>
            <person name="Baumgartner K."/>
        </authorList>
    </citation>
    <scope>NUCLEOTIDE SEQUENCE [LARGE SCALE GENOMIC DNA]</scope>
    <source>
        <strain evidence="14">DS831</strain>
    </source>
</reference>
<feature type="binding site" evidence="13">
    <location>
        <position position="698"/>
    </location>
    <ligand>
        <name>Zn(2+)</name>
        <dbReference type="ChEBI" id="CHEBI:29105"/>
        <note>catalytic</note>
    </ligand>
</feature>
<accession>A0A0G2G5Q7</accession>
<feature type="active site" evidence="12">
    <location>
        <position position="684"/>
    </location>
</feature>
<dbReference type="EC" id="3.4.24.39" evidence="3"/>
<name>A0A0G2G5Q7_9PEZI</name>
<evidence type="ECO:0000256" key="8">
    <source>
        <dbReference type="ARBA" id="ARBA00022801"/>
    </source>
</evidence>
<evidence type="ECO:0000256" key="7">
    <source>
        <dbReference type="ARBA" id="ARBA00022729"/>
    </source>
</evidence>
<evidence type="ECO:0000256" key="5">
    <source>
        <dbReference type="ARBA" id="ARBA00022685"/>
    </source>
</evidence>
<keyword evidence="11" id="KW-0865">Zymogen</keyword>
<dbReference type="AlphaFoldDB" id="A0A0G2G5Q7"/>
<dbReference type="Gene3D" id="3.40.390.10">
    <property type="entry name" value="Collagenase (Catalytic Domain)"/>
    <property type="match status" value="2"/>
</dbReference>
<dbReference type="GO" id="GO:0046872">
    <property type="term" value="F:metal ion binding"/>
    <property type="evidence" value="ECO:0007669"/>
    <property type="project" value="UniProtKB-KW"/>
</dbReference>
<evidence type="ECO:0000256" key="9">
    <source>
        <dbReference type="ARBA" id="ARBA00022833"/>
    </source>
</evidence>
<evidence type="ECO:0000256" key="1">
    <source>
        <dbReference type="ARBA" id="ARBA00001187"/>
    </source>
</evidence>
<dbReference type="InterPro" id="IPR024079">
    <property type="entry name" value="MetalloPept_cat_dom_sf"/>
</dbReference>
<evidence type="ECO:0000256" key="12">
    <source>
        <dbReference type="PIRSR" id="PIRSR601384-1"/>
    </source>
</evidence>
<comment type="caution">
    <text evidence="14">The sequence shown here is derived from an EMBL/GenBank/DDBJ whole genome shotgun (WGS) entry which is preliminary data.</text>
</comment>
<evidence type="ECO:0000256" key="6">
    <source>
        <dbReference type="ARBA" id="ARBA00022723"/>
    </source>
</evidence>
<feature type="binding site" evidence="13">
    <location>
        <position position="687"/>
    </location>
    <ligand>
        <name>Zn(2+)</name>
        <dbReference type="ChEBI" id="CHEBI:29105"/>
        <note>catalytic</note>
    </ligand>
</feature>
<evidence type="ECO:0000256" key="2">
    <source>
        <dbReference type="ARBA" id="ARBA00010279"/>
    </source>
</evidence>
<evidence type="ECO:0000256" key="10">
    <source>
        <dbReference type="ARBA" id="ARBA00023049"/>
    </source>
</evidence>
<dbReference type="InterPro" id="IPR050414">
    <property type="entry name" value="Fungal_M35_metalloproteases"/>
</dbReference>
<dbReference type="Proteomes" id="UP000034182">
    <property type="component" value="Unassembled WGS sequence"/>
</dbReference>
<dbReference type="EMBL" id="LAQI01000116">
    <property type="protein sequence ID" value="KKY19108.1"/>
    <property type="molecule type" value="Genomic_DNA"/>
</dbReference>
<feature type="binding site" evidence="13">
    <location>
        <position position="683"/>
    </location>
    <ligand>
        <name>Zn(2+)</name>
        <dbReference type="ChEBI" id="CHEBI:29105"/>
        <note>catalytic</note>
    </ligand>
</feature>
<keyword evidence="5" id="KW-0165">Cleavage on pair of basic residues</keyword>
<comment type="similarity">
    <text evidence="2">Belongs to the peptidase M35 family.</text>
</comment>
<dbReference type="Gene3D" id="2.60.40.2970">
    <property type="match status" value="2"/>
</dbReference>
<comment type="catalytic activity">
    <reaction evidence="1">
        <text>Preferential cleavage of bonds with hydrophobic residues in P1'. Also 3-Asn-|-Gln-4 and 8-Gly-|-Ser-9 bonds in insulin B chain.</text>
        <dbReference type="EC" id="3.4.24.39"/>
    </reaction>
</comment>
<keyword evidence="6 13" id="KW-0479">Metal-binding</keyword>